<name>A0AAR2IJX8_PYGNA</name>
<proteinExistence type="predicted"/>
<evidence type="ECO:0000259" key="2">
    <source>
        <dbReference type="SMART" id="SM00198"/>
    </source>
</evidence>
<feature type="signal peptide" evidence="1">
    <location>
        <begin position="1"/>
        <end position="21"/>
    </location>
</feature>
<feature type="domain" description="SCP" evidence="2">
    <location>
        <begin position="26"/>
        <end position="168"/>
    </location>
</feature>
<dbReference type="SUPFAM" id="SSF55797">
    <property type="entry name" value="PR-1-like"/>
    <property type="match status" value="1"/>
</dbReference>
<evidence type="ECO:0000256" key="1">
    <source>
        <dbReference type="SAM" id="SignalP"/>
    </source>
</evidence>
<dbReference type="InterPro" id="IPR035940">
    <property type="entry name" value="CAP_sf"/>
</dbReference>
<dbReference type="PROSITE" id="PS01010">
    <property type="entry name" value="CRISP_2"/>
    <property type="match status" value="1"/>
</dbReference>
<evidence type="ECO:0000313" key="3">
    <source>
        <dbReference type="Ensembl" id="ENSPNAP00000038337.1"/>
    </source>
</evidence>
<reference evidence="3" key="2">
    <citation type="submission" date="2025-08" db="UniProtKB">
        <authorList>
            <consortium name="Ensembl"/>
        </authorList>
    </citation>
    <scope>IDENTIFICATION</scope>
</reference>
<dbReference type="Gene3D" id="3.40.33.10">
    <property type="entry name" value="CAP"/>
    <property type="match status" value="1"/>
</dbReference>
<dbReference type="AlphaFoldDB" id="A0AAR2IJX8"/>
<dbReference type="GO" id="GO:0005576">
    <property type="term" value="C:extracellular region"/>
    <property type="evidence" value="ECO:0007669"/>
    <property type="project" value="InterPro"/>
</dbReference>
<protein>
    <recommendedName>
        <fullName evidence="2">SCP domain-containing protein</fullName>
    </recommendedName>
</protein>
<dbReference type="GeneTree" id="ENSGT00940000163908"/>
<keyword evidence="1" id="KW-0732">Signal</keyword>
<evidence type="ECO:0000313" key="4">
    <source>
        <dbReference type="Proteomes" id="UP001501920"/>
    </source>
</evidence>
<dbReference type="PRINTS" id="PR00837">
    <property type="entry name" value="V5TPXLIKE"/>
</dbReference>
<reference evidence="3" key="3">
    <citation type="submission" date="2025-09" db="UniProtKB">
        <authorList>
            <consortium name="Ensembl"/>
        </authorList>
    </citation>
    <scope>IDENTIFICATION</scope>
</reference>
<dbReference type="InterPro" id="IPR014044">
    <property type="entry name" value="CAP_dom"/>
</dbReference>
<reference evidence="3 4" key="1">
    <citation type="submission" date="2020-10" db="EMBL/GenBank/DDBJ databases">
        <title>Pygocentrus nattereri (red-bellied piranha) genome, fPygNat1, primary haplotype.</title>
        <authorList>
            <person name="Myers G."/>
            <person name="Meyer A."/>
            <person name="Karagic N."/>
            <person name="Pippel M."/>
            <person name="Winkler S."/>
            <person name="Tracey A."/>
            <person name="Wood J."/>
            <person name="Formenti G."/>
            <person name="Howe K."/>
            <person name="Fedrigo O."/>
            <person name="Jarvis E.D."/>
        </authorList>
    </citation>
    <scope>NUCLEOTIDE SEQUENCE [LARGE SCALE GENOMIC DNA]</scope>
</reference>
<keyword evidence="4" id="KW-1185">Reference proteome</keyword>
<dbReference type="Pfam" id="PF00188">
    <property type="entry name" value="CAP"/>
    <property type="match status" value="1"/>
</dbReference>
<dbReference type="InterPro" id="IPR018244">
    <property type="entry name" value="Allrgn_V5/Tpx1_CS"/>
</dbReference>
<dbReference type="SMART" id="SM00198">
    <property type="entry name" value="SCP"/>
    <property type="match status" value="1"/>
</dbReference>
<dbReference type="PROSITE" id="PS01009">
    <property type="entry name" value="CRISP_1"/>
    <property type="match status" value="1"/>
</dbReference>
<feature type="chain" id="PRO_5043680901" description="SCP domain-containing protein" evidence="1">
    <location>
        <begin position="22"/>
        <end position="244"/>
    </location>
</feature>
<dbReference type="RefSeq" id="XP_017573417.2">
    <property type="nucleotide sequence ID" value="XM_017717928.2"/>
</dbReference>
<accession>A0AAR2IJX8</accession>
<dbReference type="PANTHER" id="PTHR10334">
    <property type="entry name" value="CYSTEINE-RICH SECRETORY PROTEIN-RELATED"/>
    <property type="match status" value="1"/>
</dbReference>
<sequence length="244" mass="27279">MALRWTLLCAGLWMLTALATGHLTNEQKDRIVELHNQYRSMVEPPAANMINMTWDDTPTVMAEGYVAKCIWNHNPDVQDVMGENLFISTGPFDIDKAMSDWFQEYKNYDYETNTCAENEMCGHYTQIVWAKTTKVGCAAHICETVEGLHFQNATMLVCNYVPPGNVVGRKPYEAGKPCSKCPEEMVCVQDMCANLDRNEVPSVEPTELPDVDTPSTWTVEGSGCQRSPAALLLLTGLLASLLWM</sequence>
<organism evidence="3 4">
    <name type="scientific">Pygocentrus nattereri</name>
    <name type="common">Red-bellied piranha</name>
    <dbReference type="NCBI Taxonomy" id="42514"/>
    <lineage>
        <taxon>Eukaryota</taxon>
        <taxon>Metazoa</taxon>
        <taxon>Chordata</taxon>
        <taxon>Craniata</taxon>
        <taxon>Vertebrata</taxon>
        <taxon>Euteleostomi</taxon>
        <taxon>Actinopterygii</taxon>
        <taxon>Neopterygii</taxon>
        <taxon>Teleostei</taxon>
        <taxon>Ostariophysi</taxon>
        <taxon>Characiformes</taxon>
        <taxon>Characoidei</taxon>
        <taxon>Pygocentrus</taxon>
    </lineage>
</organism>
<dbReference type="GeneID" id="108439485"/>
<dbReference type="Ensembl" id="ENSPNAT00000078619.1">
    <property type="protein sequence ID" value="ENSPNAP00000038337.1"/>
    <property type="gene ID" value="ENSPNAG00000035150.1"/>
</dbReference>
<dbReference type="Proteomes" id="UP001501920">
    <property type="component" value="Chromosome 9"/>
</dbReference>
<dbReference type="InterPro" id="IPR001283">
    <property type="entry name" value="CRISP-related"/>
</dbReference>